<evidence type="ECO:0000313" key="4">
    <source>
        <dbReference type="Proteomes" id="UP000196694"/>
    </source>
</evidence>
<dbReference type="GeneID" id="26098403"/>
<dbReference type="Proteomes" id="UP000196694">
    <property type="component" value="Unassembled WGS sequence"/>
</dbReference>
<dbReference type="Proteomes" id="UP000058613">
    <property type="component" value="Chromosome"/>
</dbReference>
<dbReference type="STRING" id="1273541.Pyrde_0077"/>
<gene>
    <name evidence="2" type="ORF">Pdsh_06935</name>
    <name evidence="1" type="ORF">Pyrde_0077</name>
</gene>
<organism evidence="1 3">
    <name type="scientific">Pyrodictium delaneyi</name>
    <dbReference type="NCBI Taxonomy" id="1273541"/>
    <lineage>
        <taxon>Archaea</taxon>
        <taxon>Thermoproteota</taxon>
        <taxon>Thermoprotei</taxon>
        <taxon>Desulfurococcales</taxon>
        <taxon>Pyrodictiaceae</taxon>
        <taxon>Pyrodictium</taxon>
    </lineage>
</organism>
<reference evidence="1 3" key="1">
    <citation type="submission" date="2015-10" db="EMBL/GenBank/DDBJ databases">
        <title>Complete genome sequence of hyperthermophilic archaeon Pyrodictium delaneyi Su06.</title>
        <authorList>
            <person name="Jung J.-H."/>
            <person name="Lin J."/>
            <person name="Holden J.F."/>
            <person name="Park C.-S."/>
        </authorList>
    </citation>
    <scope>NUCLEOTIDE SEQUENCE [LARGE SCALE GENOMIC DNA]</scope>
    <source>
        <strain evidence="1 3">Su06</strain>
    </source>
</reference>
<dbReference type="AlphaFoldDB" id="A0A0P0N1T5"/>
<dbReference type="KEGG" id="pdl:Pyrde_0077"/>
<dbReference type="RefSeq" id="WP_055407248.1">
    <property type="nucleotide sequence ID" value="NZ_CP013011.1"/>
</dbReference>
<dbReference type="EMBL" id="NCQP01000006">
    <property type="protein sequence ID" value="OWJ54219.1"/>
    <property type="molecule type" value="Genomic_DNA"/>
</dbReference>
<evidence type="ECO:0000313" key="1">
    <source>
        <dbReference type="EMBL" id="ALL00127.1"/>
    </source>
</evidence>
<proteinExistence type="predicted"/>
<reference evidence="2 4" key="2">
    <citation type="submission" date="2017-05" db="EMBL/GenBank/DDBJ databases">
        <title>The draft genome of the hyperthermophilic archaeon 'Pyrodictium delaneyi strain Hulk', an iron and nitrate reducer, reveals the capacity for sulfate reduction.</title>
        <authorList>
            <person name="Demey L.M."/>
            <person name="Miller C."/>
            <person name="Manzella M."/>
            <person name="Reguera G."/>
            <person name="Kashefi K."/>
        </authorList>
    </citation>
    <scope>NUCLEOTIDE SEQUENCE [LARGE SCALE GENOMIC DNA]</scope>
    <source>
        <strain evidence="2 4">Hulk</strain>
    </source>
</reference>
<evidence type="ECO:0000313" key="2">
    <source>
        <dbReference type="EMBL" id="OWJ54219.1"/>
    </source>
</evidence>
<keyword evidence="4" id="KW-1185">Reference proteome</keyword>
<dbReference type="EMBL" id="CP013011">
    <property type="protein sequence ID" value="ALL00127.1"/>
    <property type="molecule type" value="Genomic_DNA"/>
</dbReference>
<evidence type="ECO:0000313" key="3">
    <source>
        <dbReference type="Proteomes" id="UP000058613"/>
    </source>
</evidence>
<protein>
    <submittedName>
        <fullName evidence="1">Uncharacterized protein</fullName>
    </submittedName>
</protein>
<accession>A0A0P0N1T5</accession>
<name>A0A0P0N1T5_9CREN</name>
<sequence>MHHICLFIVEADSREEAEELALCAWTGDTAYCAPRWWPPPVRVLCGVKWDYATTVGKLKLYERQLIEGGVPPSCARRIMERLPRCPHEWDRDDVTVACLDFPARVSDLGIDAAYAIAAAFNGMGDICLNILYREDTAIIYSSGLWKLRKLLNTRSHDKLWLVIVDAHE</sequence>